<protein>
    <recommendedName>
        <fullName evidence="1">Costars domain-containing protein</fullName>
    </recommendedName>
</protein>
<comment type="caution">
    <text evidence="2">The sequence shown here is derived from an EMBL/GenBank/DDBJ whole genome shotgun (WGS) entry which is preliminary data.</text>
</comment>
<feature type="domain" description="Costars" evidence="1">
    <location>
        <begin position="3"/>
        <end position="79"/>
    </location>
</feature>
<dbReference type="PANTHER" id="PTHR22739">
    <property type="entry name" value="STRIATED MUSCLE ACTIVATOR OF RHO-DEPENDENT SIGNALING-RELATED"/>
    <property type="match status" value="1"/>
</dbReference>
<accession>A0AAE0L794</accession>
<evidence type="ECO:0000313" key="2">
    <source>
        <dbReference type="EMBL" id="KAK3274310.1"/>
    </source>
</evidence>
<dbReference type="SMART" id="SM01283">
    <property type="entry name" value="Costars"/>
    <property type="match status" value="1"/>
</dbReference>
<reference evidence="2 3" key="1">
    <citation type="journal article" date="2015" name="Genome Biol. Evol.">
        <title>Comparative Genomics of a Bacterivorous Green Alga Reveals Evolutionary Causalities and Consequences of Phago-Mixotrophic Mode of Nutrition.</title>
        <authorList>
            <person name="Burns J.A."/>
            <person name="Paasch A."/>
            <person name="Narechania A."/>
            <person name="Kim E."/>
        </authorList>
    </citation>
    <scope>NUCLEOTIDE SEQUENCE [LARGE SCALE GENOMIC DNA]</scope>
    <source>
        <strain evidence="2 3">PLY_AMNH</strain>
    </source>
</reference>
<evidence type="ECO:0000313" key="3">
    <source>
        <dbReference type="Proteomes" id="UP001190700"/>
    </source>
</evidence>
<dbReference type="InterPro" id="IPR027817">
    <property type="entry name" value="Costars_dom"/>
</dbReference>
<dbReference type="GO" id="GO:0045944">
    <property type="term" value="P:positive regulation of transcription by RNA polymerase II"/>
    <property type="evidence" value="ECO:0007669"/>
    <property type="project" value="TreeGrafter"/>
</dbReference>
<proteinExistence type="predicted"/>
<dbReference type="InterPro" id="IPR026111">
    <property type="entry name" value="Abra"/>
</dbReference>
<dbReference type="GO" id="GO:0003779">
    <property type="term" value="F:actin binding"/>
    <property type="evidence" value="ECO:0007669"/>
    <property type="project" value="InterPro"/>
</dbReference>
<dbReference type="InterPro" id="IPR038095">
    <property type="entry name" value="Costars_sf"/>
</dbReference>
<dbReference type="EMBL" id="LGRX02007797">
    <property type="protein sequence ID" value="KAK3274310.1"/>
    <property type="molecule type" value="Genomic_DNA"/>
</dbReference>
<gene>
    <name evidence="2" type="ORF">CYMTET_17503</name>
</gene>
<dbReference type="Proteomes" id="UP001190700">
    <property type="component" value="Unassembled WGS sequence"/>
</dbReference>
<sequence length="83" mass="9488">MQQWVTEEIEKLLGVIQKVGTRQDDGSYLVTFGVMFTTYEDISDALVGIMMRAKKRGKIMYEGDMLFQRIHDDVKITMPAPAT</sequence>
<keyword evidence="3" id="KW-1185">Reference proteome</keyword>
<organism evidence="2 3">
    <name type="scientific">Cymbomonas tetramitiformis</name>
    <dbReference type="NCBI Taxonomy" id="36881"/>
    <lineage>
        <taxon>Eukaryota</taxon>
        <taxon>Viridiplantae</taxon>
        <taxon>Chlorophyta</taxon>
        <taxon>Pyramimonadophyceae</taxon>
        <taxon>Pyramimonadales</taxon>
        <taxon>Pyramimonadaceae</taxon>
        <taxon>Cymbomonas</taxon>
    </lineage>
</organism>
<dbReference type="Pfam" id="PF14705">
    <property type="entry name" value="Costars"/>
    <property type="match status" value="1"/>
</dbReference>
<dbReference type="PANTHER" id="PTHR22739:SF7">
    <property type="entry name" value="EG:152A3.3 PROTEIN-RELATED"/>
    <property type="match status" value="1"/>
</dbReference>
<dbReference type="Gene3D" id="1.10.10.1540">
    <property type="entry name" value="Costar domain"/>
    <property type="match status" value="1"/>
</dbReference>
<name>A0AAE0L794_9CHLO</name>
<evidence type="ECO:0000259" key="1">
    <source>
        <dbReference type="SMART" id="SM01283"/>
    </source>
</evidence>
<dbReference type="GO" id="GO:0035025">
    <property type="term" value="P:positive regulation of Rho protein signal transduction"/>
    <property type="evidence" value="ECO:0007669"/>
    <property type="project" value="InterPro"/>
</dbReference>
<dbReference type="AlphaFoldDB" id="A0AAE0L794"/>